<feature type="region of interest" description="Disordered" evidence="2">
    <location>
        <begin position="1412"/>
        <end position="1433"/>
    </location>
</feature>
<keyword evidence="5" id="KW-1185">Reference proteome</keyword>
<dbReference type="SUPFAM" id="SSF53383">
    <property type="entry name" value="PLP-dependent transferases"/>
    <property type="match status" value="3"/>
</dbReference>
<feature type="compositionally biased region" description="Low complexity" evidence="2">
    <location>
        <begin position="1173"/>
        <end position="1210"/>
    </location>
</feature>
<feature type="region of interest" description="Disordered" evidence="2">
    <location>
        <begin position="1172"/>
        <end position="1210"/>
    </location>
</feature>
<dbReference type="PANTHER" id="PTHR43795">
    <property type="entry name" value="BIFUNCTIONAL ASPARTATE AMINOTRANSFERASE AND GLUTAMATE/ASPARTATE-PREPHENATE AMINOTRANSFERASE-RELATED"/>
    <property type="match status" value="1"/>
</dbReference>
<feature type="region of interest" description="Disordered" evidence="2">
    <location>
        <begin position="31"/>
        <end position="55"/>
    </location>
</feature>
<dbReference type="Proteomes" id="UP001224775">
    <property type="component" value="Unassembled WGS sequence"/>
</dbReference>
<dbReference type="InterPro" id="IPR004839">
    <property type="entry name" value="Aminotransferase_I/II_large"/>
</dbReference>
<evidence type="ECO:0000313" key="5">
    <source>
        <dbReference type="Proteomes" id="UP001224775"/>
    </source>
</evidence>
<dbReference type="GO" id="GO:0030170">
    <property type="term" value="F:pyridoxal phosphate binding"/>
    <property type="evidence" value="ECO:0007669"/>
    <property type="project" value="InterPro"/>
</dbReference>
<dbReference type="PANTHER" id="PTHR43795:SF39">
    <property type="entry name" value="AMINOTRANSFERASE CLASS I_CLASSII DOMAIN-CONTAINING PROTEIN"/>
    <property type="match status" value="1"/>
</dbReference>
<evidence type="ECO:0000256" key="1">
    <source>
        <dbReference type="ARBA" id="ARBA00022898"/>
    </source>
</evidence>
<name>A0AAD9D543_9STRA</name>
<evidence type="ECO:0000313" key="4">
    <source>
        <dbReference type="EMBL" id="KAK1734157.1"/>
    </source>
</evidence>
<accession>A0AAD9D543</accession>
<protein>
    <submittedName>
        <fullName evidence="4">1-aminocyclopropane-1-carboxylate synthase</fullName>
        <ecNumber evidence="4">4.4.1.14</ecNumber>
    </submittedName>
</protein>
<dbReference type="PRINTS" id="PR00753">
    <property type="entry name" value="ACCSYNTHASE"/>
</dbReference>
<feature type="region of interest" description="Disordered" evidence="2">
    <location>
        <begin position="360"/>
        <end position="382"/>
    </location>
</feature>
<dbReference type="CDD" id="cd00609">
    <property type="entry name" value="AAT_like"/>
    <property type="match status" value="3"/>
</dbReference>
<dbReference type="Gene3D" id="3.90.1150.10">
    <property type="entry name" value="Aspartate Aminotransferase, domain 1"/>
    <property type="match status" value="3"/>
</dbReference>
<comment type="caution">
    <text evidence="4">The sequence shown here is derived from an EMBL/GenBank/DDBJ whole genome shotgun (WGS) entry which is preliminary data.</text>
</comment>
<dbReference type="GO" id="GO:0008483">
    <property type="term" value="F:transaminase activity"/>
    <property type="evidence" value="ECO:0007669"/>
    <property type="project" value="TreeGrafter"/>
</dbReference>
<dbReference type="EC" id="4.4.1.14" evidence="4"/>
<dbReference type="Pfam" id="PF00155">
    <property type="entry name" value="Aminotran_1_2"/>
    <property type="match status" value="3"/>
</dbReference>
<feature type="region of interest" description="Disordered" evidence="2">
    <location>
        <begin position="844"/>
        <end position="866"/>
    </location>
</feature>
<dbReference type="GO" id="GO:0016847">
    <property type="term" value="F:1-aminocyclopropane-1-carboxylate synthase activity"/>
    <property type="evidence" value="ECO:0007669"/>
    <property type="project" value="UniProtKB-EC"/>
</dbReference>
<organism evidence="4 5">
    <name type="scientific">Skeletonema marinoi</name>
    <dbReference type="NCBI Taxonomy" id="267567"/>
    <lineage>
        <taxon>Eukaryota</taxon>
        <taxon>Sar</taxon>
        <taxon>Stramenopiles</taxon>
        <taxon>Ochrophyta</taxon>
        <taxon>Bacillariophyta</taxon>
        <taxon>Coscinodiscophyceae</taxon>
        <taxon>Thalassiosirophycidae</taxon>
        <taxon>Thalassiosirales</taxon>
        <taxon>Skeletonemataceae</taxon>
        <taxon>Skeletonema</taxon>
        <taxon>Skeletonema marinoi-dohrnii complex</taxon>
    </lineage>
</organism>
<keyword evidence="1" id="KW-0663">Pyridoxal phosphate</keyword>
<dbReference type="InterPro" id="IPR050478">
    <property type="entry name" value="Ethylene_sulfur-biosynth"/>
</dbReference>
<feature type="region of interest" description="Disordered" evidence="2">
    <location>
        <begin position="686"/>
        <end position="720"/>
    </location>
</feature>
<dbReference type="Gene3D" id="3.40.640.10">
    <property type="entry name" value="Type I PLP-dependent aspartate aminotransferase-like (Major domain)"/>
    <property type="match status" value="3"/>
</dbReference>
<feature type="compositionally biased region" description="Low complexity" evidence="2">
    <location>
        <begin position="689"/>
        <end position="720"/>
    </location>
</feature>
<evidence type="ECO:0000259" key="3">
    <source>
        <dbReference type="Pfam" id="PF00155"/>
    </source>
</evidence>
<dbReference type="InterPro" id="IPR015421">
    <property type="entry name" value="PyrdxlP-dep_Trfase_major"/>
</dbReference>
<reference evidence="4" key="1">
    <citation type="submission" date="2023-06" db="EMBL/GenBank/DDBJ databases">
        <title>Survivors Of The Sea: Transcriptome response of Skeletonema marinoi to long-term dormancy.</title>
        <authorList>
            <person name="Pinder M.I.M."/>
            <person name="Kourtchenko O."/>
            <person name="Robertson E.K."/>
            <person name="Larsson T."/>
            <person name="Maumus F."/>
            <person name="Osuna-Cruz C.M."/>
            <person name="Vancaester E."/>
            <person name="Stenow R."/>
            <person name="Vandepoele K."/>
            <person name="Ploug H."/>
            <person name="Bruchert V."/>
            <person name="Godhe A."/>
            <person name="Topel M."/>
        </authorList>
    </citation>
    <scope>NUCLEOTIDE SEQUENCE</scope>
    <source>
        <strain evidence="4">R05AC</strain>
    </source>
</reference>
<feature type="domain" description="Aminotransferase class I/classII large" evidence="3">
    <location>
        <begin position="1316"/>
        <end position="1727"/>
    </location>
</feature>
<feature type="domain" description="Aminotransferase class I/classII large" evidence="3">
    <location>
        <begin position="757"/>
        <end position="1163"/>
    </location>
</feature>
<dbReference type="InterPro" id="IPR015424">
    <property type="entry name" value="PyrdxlP-dep_Trfase"/>
</dbReference>
<dbReference type="EMBL" id="JATAAI010000041">
    <property type="protein sequence ID" value="KAK1734157.1"/>
    <property type="molecule type" value="Genomic_DNA"/>
</dbReference>
<gene>
    <name evidence="4" type="ORF">QTG54_015160</name>
</gene>
<proteinExistence type="predicted"/>
<sequence length="1741" mass="188509">MMKSVATIARVIATSLVSTMLRPLSILPESAAVSSRTTNGEGGRRRRSSSISEAKERGVSMVTKLYEFALVGWNSHHHHHHAAAAAGGGHSSRQRMAFISENHQYTNNHWGAIHQVPGVGNKASVAGAASSSSSSTTSLRAFSTSTTSNNQSSSSKLSSSRAQNAIALLPTYLLDARSVTKFHPVNAPNGALQLSVAENQLSELPVRGVTGVVENGSAAAVESDGEEVTLVQVLSQLASSTVARPSDDASSSSSLTFEKDMIYYQPTQGSPGLRSAMGSYLHDLLLSSSSSTTTSSSTTFNPENIILGAGCNAVLENLCMCLTEPGDAVMIPTPYYAAFEFDLVARAGCEIVSVNTLDYHDESPPSSVDATNKSDGKRRTTIPPSFYYPNKASLTHAYNLSMEQTSRPPRVLLLSHPNNPLGICYPPEVMAECIEWCRENEVHLISDEIYAGSVYRQKRGDGEDTFVSAMSLASSDNGGGDGEEGGLGLGPYIHLVYALSKDFALSGLRVGVAYTENEEILMPMQKLNDLCQISSQTQLLVERMLSANVATAGAAGGNDDTKFVDAYLTSNRHNIQTRCDKLQSCLSDVDIPYLPADSGLFVWMDFREFLPSLPDSITEEMESLPSKEQRERGLYLKLMKEYGLLFTPGMSMRNERPGFFRCVFTAASDEEFELGLERICKFVNEERGSGTSSSSSSSTTSLRAFSTSTTSNNQSSSSKLSSSRAQNAIALLPTYLLDARSVTKFHPVNAPNGSPGLRSAMGGYLHDLLLSSSSSTTTSSSTTFNPENIILGAGCNAVLENLCMCLTEPGDAVMIPTPYYAAFEFDLVARAGCEIVSVNTLDYHDESPPSSVDATNKSDGKRRTTIPPSFYYPNKASLTHAYNLSMEQTSRPPRVLLLSHPNNPLGICYPPEVMAECIEWCRENEVHLISDEIYAGSVYRQKRGDGEDTFVSAMSLASSDNGGGDGEEGGLGLGPYIHLVYALSKDFALSGLRVGVAYTENEEILMPMQKLNDLCQISSQTQLLVERMLSANVATAGAAGGNDDTKFVDAYLTSNRHNIQTRCDKLQSCLSDVDIPYLPADSGLFVWMDFREFLPSLPDSITEEMESLSSKEQRERGLYLKLMKEYGLLFTPGMSMRNERPGFFRCVFTAASEEEFELGLERICKFVNEERGSGTSVAGGASSSSSSTTSLRAFSTSTTSNNQSSSSSKLSSSRAQNAIALLPTYLLDARSVTKFHPVNAPNGALQLSVAENQLSELHVSGVTGVVEHGGADVESDGEEVTLVQVLSQLASSTVARPSDDTSSSSSLTFEKDMIYYQPTQGSPGLRSAMGGYLHDLLLSSSSSTTTSSSSTFNPENIILGAGCNAVLENLCMCLTEPGDAVMIPTPYYAAFEFDLVARAGCEIVSVNTLDYHDESPPSSVDATNKSDGKRTTIPPSFYYPNKASLTHAYNLSMEQTSRPPRVLLLSHPNNPLGICYPPEVMAECIEWCRENEVHLISDEIYAGSVYRQKSSSGEDTFVSAMSLASSDNGGGDEKEGGLGLGPYIHLVYALSKDFALSGLRVGVAYTENEEILMPMQKLNDLCQISSQTQLLVERMLSANVATAGGNDDTKFVDAYLTSNRHNIQTRCDKLQSCLSDVDIPYLPADSGLFVWMDFREFLPSLPDSITEEMESLSSKEQRERGLYLKLMKEYGLLFTPGMSMRNERPGFFRCVFTAASDEEFELGLERICKFVNEERGSGSGN</sequence>
<evidence type="ECO:0000256" key="2">
    <source>
        <dbReference type="SAM" id="MobiDB-lite"/>
    </source>
</evidence>
<feature type="domain" description="Aminotransferase class I/classII large" evidence="3">
    <location>
        <begin position="264"/>
        <end position="679"/>
    </location>
</feature>
<keyword evidence="4" id="KW-0456">Lyase</keyword>
<dbReference type="InterPro" id="IPR015422">
    <property type="entry name" value="PyrdxlP-dep_Trfase_small"/>
</dbReference>